<name>A0A2M9D7Q9_9MICO</name>
<comment type="similarity">
    <text evidence="7">Belongs to the binding-protein-dependent transport system permease family.</text>
</comment>
<dbReference type="Pfam" id="PF00528">
    <property type="entry name" value="BPD_transp_1"/>
    <property type="match status" value="1"/>
</dbReference>
<feature type="transmembrane region" description="Helical" evidence="7">
    <location>
        <begin position="74"/>
        <end position="95"/>
    </location>
</feature>
<dbReference type="Proteomes" id="UP000231742">
    <property type="component" value="Unassembled WGS sequence"/>
</dbReference>
<dbReference type="SUPFAM" id="SSF161098">
    <property type="entry name" value="MetI-like"/>
    <property type="match status" value="1"/>
</dbReference>
<keyword evidence="4 7" id="KW-0812">Transmembrane</keyword>
<evidence type="ECO:0000256" key="2">
    <source>
        <dbReference type="ARBA" id="ARBA00022448"/>
    </source>
</evidence>
<evidence type="ECO:0000256" key="1">
    <source>
        <dbReference type="ARBA" id="ARBA00004651"/>
    </source>
</evidence>
<evidence type="ECO:0000256" key="5">
    <source>
        <dbReference type="ARBA" id="ARBA00022989"/>
    </source>
</evidence>
<dbReference type="CDD" id="cd06261">
    <property type="entry name" value="TM_PBP2"/>
    <property type="match status" value="1"/>
</dbReference>
<keyword evidence="6 7" id="KW-0472">Membrane</keyword>
<feature type="transmembrane region" description="Helical" evidence="7">
    <location>
        <begin position="209"/>
        <end position="229"/>
    </location>
</feature>
<keyword evidence="10" id="KW-1185">Reference proteome</keyword>
<dbReference type="AlphaFoldDB" id="A0A2M9D7Q9"/>
<proteinExistence type="inferred from homology"/>
<reference evidence="9 10" key="1">
    <citation type="submission" date="2017-11" db="EMBL/GenBank/DDBJ databases">
        <title>Genomic Encyclopedia of Archaeal and Bacterial Type Strains, Phase II (KMG-II): From Individual Species to Whole Genera.</title>
        <authorList>
            <person name="Goeker M."/>
        </authorList>
    </citation>
    <scope>NUCLEOTIDE SEQUENCE [LARGE SCALE GENOMIC DNA]</scope>
    <source>
        <strain evidence="9 10">DSM 16400</strain>
    </source>
</reference>
<dbReference type="PANTHER" id="PTHR30193:SF37">
    <property type="entry name" value="INNER MEMBRANE ABC TRANSPORTER PERMEASE PROTEIN YCJO"/>
    <property type="match status" value="1"/>
</dbReference>
<dbReference type="OrthoDB" id="3210259at2"/>
<dbReference type="GO" id="GO:0055085">
    <property type="term" value="P:transmembrane transport"/>
    <property type="evidence" value="ECO:0007669"/>
    <property type="project" value="InterPro"/>
</dbReference>
<dbReference type="RefSeq" id="WP_100388401.1">
    <property type="nucleotide sequence ID" value="NZ_BMZU01000001.1"/>
</dbReference>
<evidence type="ECO:0000313" key="10">
    <source>
        <dbReference type="Proteomes" id="UP000231742"/>
    </source>
</evidence>
<feature type="transmembrane region" description="Helical" evidence="7">
    <location>
        <begin position="12"/>
        <end position="30"/>
    </location>
</feature>
<evidence type="ECO:0000256" key="4">
    <source>
        <dbReference type="ARBA" id="ARBA00022692"/>
    </source>
</evidence>
<evidence type="ECO:0000256" key="6">
    <source>
        <dbReference type="ARBA" id="ARBA00023136"/>
    </source>
</evidence>
<feature type="transmembrane region" description="Helical" evidence="7">
    <location>
        <begin position="155"/>
        <end position="177"/>
    </location>
</feature>
<dbReference type="PROSITE" id="PS50928">
    <property type="entry name" value="ABC_TM1"/>
    <property type="match status" value="1"/>
</dbReference>
<dbReference type="PANTHER" id="PTHR30193">
    <property type="entry name" value="ABC TRANSPORTER PERMEASE PROTEIN"/>
    <property type="match status" value="1"/>
</dbReference>
<dbReference type="InterPro" id="IPR035906">
    <property type="entry name" value="MetI-like_sf"/>
</dbReference>
<gene>
    <name evidence="9" type="ORF">CLV85_0926</name>
</gene>
<sequence length="293" mass="32813">MKNALLRDRRLLPYALIAPALVILAVFYLYPIGYNAVLSVFSWDLRGPMKFVGFGNFAELFTDPDFGKVIQNTLVYMGMEVSLVMIFGLILALFLNRQGWLSEFLQGVSFAPNVIALVSVSLIFVWLMDDDIGLFNQILSAVGLEPVGWLSDPQVALFSLVLVSVWKSVGLNALIILSALQSIPRYLFEAADLDNASAWTRFRRITIPMISPTLFFLVLVNVIGSFQAFDTINVMTQGGPQSSTNTLIFSVYREGFEYYRVGYAAAIAVVLMVLVGLITVLYFRAFQKRVHYR</sequence>
<feature type="domain" description="ABC transmembrane type-1" evidence="8">
    <location>
        <begin position="70"/>
        <end position="282"/>
    </location>
</feature>
<evidence type="ECO:0000259" key="8">
    <source>
        <dbReference type="PROSITE" id="PS50928"/>
    </source>
</evidence>
<accession>A0A2M9D7Q9</accession>
<keyword evidence="2 7" id="KW-0813">Transport</keyword>
<dbReference type="InterPro" id="IPR051393">
    <property type="entry name" value="ABC_transporter_permease"/>
</dbReference>
<dbReference type="SUPFAM" id="SSF160964">
    <property type="entry name" value="MalF N-terminal region-like"/>
    <property type="match status" value="1"/>
</dbReference>
<feature type="transmembrane region" description="Helical" evidence="7">
    <location>
        <begin position="261"/>
        <end position="283"/>
    </location>
</feature>
<evidence type="ECO:0000313" key="9">
    <source>
        <dbReference type="EMBL" id="PJJ81745.1"/>
    </source>
</evidence>
<dbReference type="EMBL" id="PGFH01000001">
    <property type="protein sequence ID" value="PJJ81745.1"/>
    <property type="molecule type" value="Genomic_DNA"/>
</dbReference>
<dbReference type="InterPro" id="IPR000515">
    <property type="entry name" value="MetI-like"/>
</dbReference>
<comment type="caution">
    <text evidence="9">The sequence shown here is derived from an EMBL/GenBank/DDBJ whole genome shotgun (WGS) entry which is preliminary data.</text>
</comment>
<dbReference type="GO" id="GO:0005886">
    <property type="term" value="C:plasma membrane"/>
    <property type="evidence" value="ECO:0007669"/>
    <property type="project" value="UniProtKB-SubCell"/>
</dbReference>
<evidence type="ECO:0000256" key="7">
    <source>
        <dbReference type="RuleBase" id="RU363032"/>
    </source>
</evidence>
<evidence type="ECO:0000256" key="3">
    <source>
        <dbReference type="ARBA" id="ARBA00022475"/>
    </source>
</evidence>
<dbReference type="Gene3D" id="1.10.3720.10">
    <property type="entry name" value="MetI-like"/>
    <property type="match status" value="1"/>
</dbReference>
<keyword evidence="5 7" id="KW-1133">Transmembrane helix</keyword>
<keyword evidence="3" id="KW-1003">Cell membrane</keyword>
<comment type="subcellular location">
    <subcellularLocation>
        <location evidence="1 7">Cell membrane</location>
        <topology evidence="1 7">Multi-pass membrane protein</topology>
    </subcellularLocation>
</comment>
<feature type="transmembrane region" description="Helical" evidence="7">
    <location>
        <begin position="107"/>
        <end position="127"/>
    </location>
</feature>
<organism evidence="9 10">
    <name type="scientific">Salinibacterium amurskyense</name>
    <dbReference type="NCBI Taxonomy" id="205941"/>
    <lineage>
        <taxon>Bacteria</taxon>
        <taxon>Bacillati</taxon>
        <taxon>Actinomycetota</taxon>
        <taxon>Actinomycetes</taxon>
        <taxon>Micrococcales</taxon>
        <taxon>Microbacteriaceae</taxon>
        <taxon>Salinibacterium</taxon>
    </lineage>
</organism>
<protein>
    <submittedName>
        <fullName evidence="9">Carbohydrate ABC transporter membrane protein 1 (CUT1 family)</fullName>
    </submittedName>
</protein>